<dbReference type="AlphaFoldDB" id="A0A8W8I7T3"/>
<proteinExistence type="inferred from homology"/>
<evidence type="ECO:0000313" key="8">
    <source>
        <dbReference type="EnsemblMetazoa" id="G12798.3:cds"/>
    </source>
</evidence>
<keyword evidence="3" id="KW-0689">Ribosomal protein</keyword>
<dbReference type="EnsemblMetazoa" id="G12798.3">
    <property type="protein sequence ID" value="G12798.3:cds"/>
    <property type="gene ID" value="G12798"/>
</dbReference>
<keyword evidence="4" id="KW-0496">Mitochondrion</keyword>
<evidence type="ECO:0000256" key="1">
    <source>
        <dbReference type="ARBA" id="ARBA00004173"/>
    </source>
</evidence>
<name>A0A8W8I7T3_MAGGI</name>
<sequence length="155" mass="18217">MELIGGILQARYCSSQNENPTEQQHEYEESTEEFKYVEKLLNNKMIPTPPQHAEYPTPSGWYPQTEEASKLPYFVHRNKFHNMPVYLLKKGPLERTKILKVDGDIQLFCEDLKNYLSMKYPSKIHYTHINEINNKVLVRGDHVGEVVEFLKEKGF</sequence>
<evidence type="ECO:0000256" key="7">
    <source>
        <dbReference type="ARBA" id="ARBA00035545"/>
    </source>
</evidence>
<evidence type="ECO:0000256" key="6">
    <source>
        <dbReference type="ARBA" id="ARBA00035191"/>
    </source>
</evidence>
<evidence type="ECO:0000256" key="2">
    <source>
        <dbReference type="ARBA" id="ARBA00005677"/>
    </source>
</evidence>
<dbReference type="GO" id="GO:0006412">
    <property type="term" value="P:translation"/>
    <property type="evidence" value="ECO:0007669"/>
    <property type="project" value="InterPro"/>
</dbReference>
<keyword evidence="5" id="KW-0687">Ribonucleoprotein</keyword>
<evidence type="ECO:0000313" key="9">
    <source>
        <dbReference type="Proteomes" id="UP000005408"/>
    </source>
</evidence>
<dbReference type="FunFam" id="3.30.780.10:FF:000009">
    <property type="entry name" value="39S ribosomal protein L49, mitochondrial"/>
    <property type="match status" value="1"/>
</dbReference>
<dbReference type="PANTHER" id="PTHR13477">
    <property type="entry name" value="MITOCHONDRIAL 39S RIBOSOMAL PROTEIN L49"/>
    <property type="match status" value="1"/>
</dbReference>
<dbReference type="Proteomes" id="UP000005408">
    <property type="component" value="Unassembled WGS sequence"/>
</dbReference>
<dbReference type="InterPro" id="IPR007740">
    <property type="entry name" value="Ribosomal_mL49"/>
</dbReference>
<evidence type="ECO:0000256" key="4">
    <source>
        <dbReference type="ARBA" id="ARBA00023128"/>
    </source>
</evidence>
<organism evidence="8 9">
    <name type="scientific">Magallana gigas</name>
    <name type="common">Pacific oyster</name>
    <name type="synonym">Crassostrea gigas</name>
    <dbReference type="NCBI Taxonomy" id="29159"/>
    <lineage>
        <taxon>Eukaryota</taxon>
        <taxon>Metazoa</taxon>
        <taxon>Spiralia</taxon>
        <taxon>Lophotrochozoa</taxon>
        <taxon>Mollusca</taxon>
        <taxon>Bivalvia</taxon>
        <taxon>Autobranchia</taxon>
        <taxon>Pteriomorphia</taxon>
        <taxon>Ostreida</taxon>
        <taxon>Ostreoidea</taxon>
        <taxon>Ostreidae</taxon>
        <taxon>Magallana</taxon>
    </lineage>
</organism>
<reference evidence="8" key="1">
    <citation type="submission" date="2022-08" db="UniProtKB">
        <authorList>
            <consortium name="EnsemblMetazoa"/>
        </authorList>
    </citation>
    <scope>IDENTIFICATION</scope>
    <source>
        <strain evidence="8">05x7-T-G4-1.051#20</strain>
    </source>
</reference>
<evidence type="ECO:0000256" key="5">
    <source>
        <dbReference type="ARBA" id="ARBA00023274"/>
    </source>
</evidence>
<protein>
    <recommendedName>
        <fullName evidence="6">Large ribosomal subunit protein mL49</fullName>
    </recommendedName>
    <alternativeName>
        <fullName evidence="7">39S ribosomal protein L49, mitochondrial</fullName>
    </alternativeName>
</protein>
<dbReference type="GO" id="GO:0003735">
    <property type="term" value="F:structural constituent of ribosome"/>
    <property type="evidence" value="ECO:0007669"/>
    <property type="project" value="InterPro"/>
</dbReference>
<dbReference type="Pfam" id="PF05046">
    <property type="entry name" value="Img2"/>
    <property type="match status" value="1"/>
</dbReference>
<dbReference type="GO" id="GO:0005762">
    <property type="term" value="C:mitochondrial large ribosomal subunit"/>
    <property type="evidence" value="ECO:0007669"/>
    <property type="project" value="TreeGrafter"/>
</dbReference>
<dbReference type="Gene3D" id="3.30.780.10">
    <property type="entry name" value="SUI1-like domain"/>
    <property type="match status" value="1"/>
</dbReference>
<comment type="subcellular location">
    <subcellularLocation>
        <location evidence="1">Mitochondrion</location>
    </subcellularLocation>
</comment>
<evidence type="ECO:0000256" key="3">
    <source>
        <dbReference type="ARBA" id="ARBA00022980"/>
    </source>
</evidence>
<accession>A0A8W8I7T3</accession>
<keyword evidence="9" id="KW-1185">Reference proteome</keyword>
<comment type="similarity">
    <text evidence="2">Belongs to the mitochondrion-specific ribosomal protein mL49 family.</text>
</comment>
<dbReference type="PANTHER" id="PTHR13477:SF0">
    <property type="entry name" value="LARGE RIBOSOMAL SUBUNIT PROTEIN ML49"/>
    <property type="match status" value="1"/>
</dbReference>